<name>A0ABD5TG88_9EURY</name>
<keyword evidence="4" id="KW-1185">Reference proteome</keyword>
<dbReference type="Proteomes" id="UP001596443">
    <property type="component" value="Unassembled WGS sequence"/>
</dbReference>
<keyword evidence="2" id="KW-0812">Transmembrane</keyword>
<evidence type="ECO:0000313" key="4">
    <source>
        <dbReference type="Proteomes" id="UP001596443"/>
    </source>
</evidence>
<comment type="caution">
    <text evidence="3">The sequence shown here is derived from an EMBL/GenBank/DDBJ whole genome shotgun (WGS) entry which is preliminary data.</text>
</comment>
<accession>A0ABD5TG88</accession>
<feature type="transmembrane region" description="Helical" evidence="2">
    <location>
        <begin position="12"/>
        <end position="37"/>
    </location>
</feature>
<evidence type="ECO:0000256" key="2">
    <source>
        <dbReference type="SAM" id="Phobius"/>
    </source>
</evidence>
<dbReference type="EMBL" id="JBHSWX010000012">
    <property type="protein sequence ID" value="MFC6786455.1"/>
    <property type="molecule type" value="Genomic_DNA"/>
</dbReference>
<reference evidence="3 4" key="1">
    <citation type="journal article" date="2019" name="Int. J. Syst. Evol. Microbiol.">
        <title>The Global Catalogue of Microorganisms (GCM) 10K type strain sequencing project: providing services to taxonomists for standard genome sequencing and annotation.</title>
        <authorList>
            <consortium name="The Broad Institute Genomics Platform"/>
            <consortium name="The Broad Institute Genome Sequencing Center for Infectious Disease"/>
            <person name="Wu L."/>
            <person name="Ma J."/>
        </authorList>
    </citation>
    <scope>NUCLEOTIDE SEQUENCE [LARGE SCALE GENOMIC DNA]</scope>
    <source>
        <strain evidence="3 4">SYNS20</strain>
    </source>
</reference>
<protein>
    <submittedName>
        <fullName evidence="3">Uncharacterized protein</fullName>
    </submittedName>
</protein>
<organism evidence="3 4">
    <name type="scientific">Halobaculum halobium</name>
    <dbReference type="NCBI Taxonomy" id="3032281"/>
    <lineage>
        <taxon>Archaea</taxon>
        <taxon>Methanobacteriati</taxon>
        <taxon>Methanobacteriota</taxon>
        <taxon>Stenosarchaea group</taxon>
        <taxon>Halobacteria</taxon>
        <taxon>Halobacteriales</taxon>
        <taxon>Haloferacaceae</taxon>
        <taxon>Halobaculum</taxon>
    </lineage>
</organism>
<proteinExistence type="predicted"/>
<feature type="transmembrane region" description="Helical" evidence="2">
    <location>
        <begin position="75"/>
        <end position="102"/>
    </location>
</feature>
<evidence type="ECO:0000256" key="1">
    <source>
        <dbReference type="SAM" id="MobiDB-lite"/>
    </source>
</evidence>
<dbReference type="RefSeq" id="WP_284063242.1">
    <property type="nucleotide sequence ID" value="NZ_CP126158.1"/>
</dbReference>
<gene>
    <name evidence="3" type="ORF">ACFQFD_10765</name>
</gene>
<dbReference type="AlphaFoldDB" id="A0ABD5TG88"/>
<dbReference type="GeneID" id="81209531"/>
<evidence type="ECO:0000313" key="3">
    <source>
        <dbReference type="EMBL" id="MFC6786455.1"/>
    </source>
</evidence>
<keyword evidence="2" id="KW-1133">Transmembrane helix</keyword>
<feature type="compositionally biased region" description="Low complexity" evidence="1">
    <location>
        <begin position="134"/>
        <end position="156"/>
    </location>
</feature>
<feature type="region of interest" description="Disordered" evidence="1">
    <location>
        <begin position="112"/>
        <end position="156"/>
    </location>
</feature>
<sequence length="156" mass="16495">MSYREHLPETKGYPRAAIAINAVVALAVTALILWWAADFAVFYEELFRIQPVAEGANAGVGSDWTSGNQVAWLDFLIAITHAADVIMGVFILFMVFLHWGAFRRLAGRMRQSGEGTESSAVAADGGRVEEAAGGEDTAGSGDAADDSAATDGGETR</sequence>
<keyword evidence="2" id="KW-0472">Membrane</keyword>